<dbReference type="Pfam" id="PF11778">
    <property type="entry name" value="SID"/>
    <property type="match status" value="1"/>
</dbReference>
<feature type="compositionally biased region" description="Basic and acidic residues" evidence="2">
    <location>
        <begin position="63"/>
        <end position="76"/>
    </location>
</feature>
<feature type="compositionally biased region" description="Polar residues" evidence="2">
    <location>
        <begin position="81"/>
        <end position="94"/>
    </location>
</feature>
<dbReference type="Proteomes" id="UP000769528">
    <property type="component" value="Unassembled WGS sequence"/>
</dbReference>
<feature type="region of interest" description="Disordered" evidence="2">
    <location>
        <begin position="117"/>
        <end position="157"/>
    </location>
</feature>
<keyword evidence="1" id="KW-0175">Coiled coil</keyword>
<accession>A0A9P8PHN2</accession>
<feature type="compositionally biased region" description="Basic and acidic residues" evidence="2">
    <location>
        <begin position="141"/>
        <end position="153"/>
    </location>
</feature>
<reference evidence="3" key="1">
    <citation type="journal article" date="2021" name="Open Biol.">
        <title>Shared evolutionary footprints suggest mitochondrial oxidative damage underlies multiple complex I losses in fungi.</title>
        <authorList>
            <person name="Schikora-Tamarit M.A."/>
            <person name="Marcet-Houben M."/>
            <person name="Nosek J."/>
            <person name="Gabaldon T."/>
        </authorList>
    </citation>
    <scope>NUCLEOTIDE SEQUENCE</scope>
    <source>
        <strain evidence="3">CBS6341</strain>
    </source>
</reference>
<evidence type="ECO:0000313" key="3">
    <source>
        <dbReference type="EMBL" id="KAH3672428.1"/>
    </source>
</evidence>
<dbReference type="EMBL" id="JAEUBF010001150">
    <property type="protein sequence ID" value="KAH3672428.1"/>
    <property type="molecule type" value="Genomic_DNA"/>
</dbReference>
<evidence type="ECO:0000313" key="4">
    <source>
        <dbReference type="Proteomes" id="UP000769528"/>
    </source>
</evidence>
<feature type="compositionally biased region" description="Acidic residues" evidence="2">
    <location>
        <begin position="122"/>
        <end position="140"/>
    </location>
</feature>
<keyword evidence="4" id="KW-1185">Reference proteome</keyword>
<comment type="caution">
    <text evidence="3">The sequence shown here is derived from an EMBL/GenBank/DDBJ whole genome shotgun (WGS) entry which is preliminary data.</text>
</comment>
<name>A0A9P8PHN2_9ASCO</name>
<gene>
    <name evidence="3" type="ORF">WICMUC_004264</name>
</gene>
<organism evidence="3 4">
    <name type="scientific">Wickerhamomyces mucosus</name>
    <dbReference type="NCBI Taxonomy" id="1378264"/>
    <lineage>
        <taxon>Eukaryota</taxon>
        <taxon>Fungi</taxon>
        <taxon>Dikarya</taxon>
        <taxon>Ascomycota</taxon>
        <taxon>Saccharomycotina</taxon>
        <taxon>Saccharomycetes</taxon>
        <taxon>Phaffomycetales</taxon>
        <taxon>Wickerhamomycetaceae</taxon>
        <taxon>Wickerhamomyces</taxon>
    </lineage>
</organism>
<evidence type="ECO:0000256" key="2">
    <source>
        <dbReference type="SAM" id="MobiDB-lite"/>
    </source>
</evidence>
<feature type="coiled-coil region" evidence="1">
    <location>
        <begin position="194"/>
        <end position="259"/>
    </location>
</feature>
<protein>
    <submittedName>
        <fullName evidence="3">Uncharacterized protein</fullName>
    </submittedName>
</protein>
<dbReference type="InterPro" id="IPR021750">
    <property type="entry name" value="Sid4-like"/>
</dbReference>
<dbReference type="OrthoDB" id="5376259at2759"/>
<reference evidence="3" key="2">
    <citation type="submission" date="2021-01" db="EMBL/GenBank/DDBJ databases">
        <authorList>
            <person name="Schikora-Tamarit M.A."/>
        </authorList>
    </citation>
    <scope>NUCLEOTIDE SEQUENCE</scope>
    <source>
        <strain evidence="3">CBS6341</strain>
    </source>
</reference>
<proteinExistence type="predicted"/>
<feature type="region of interest" description="Disordered" evidence="2">
    <location>
        <begin position="51"/>
        <end position="95"/>
    </location>
</feature>
<dbReference type="AlphaFoldDB" id="A0A9P8PHN2"/>
<sequence length="392" mass="45490">MSSTEIEHQQSYKVDFQSNIHDLTNNVENIQSDFAHRTAMDIAKYLDKKHNNVNFKDPVQKNPEPHDTPKNERNERPWTPMFQSTPMEDTSTKVQPKDMLKAKSKLSQLSALASFPNTKEDEYIDTNIDDNQDDESDFEDTPSKPKTTRDSPEPRLFSTAKDDFEKLKDFLSKIPNGELILNNYKSPIINVELIVKSKEEIDVLHAKNEELNNKLKDLTRIENTNTELTTEIKSKDQMIDNLNSKIIDLSDKLEKKDTEYIQLKDSFDKIKGEDSSKLTEDKSQILNKYYNQLGLSEVEKLSQIESHNIIKNVLILLRIKYSELKKSIPKLAKSIAFNSIYKQFFNNTHLLIYENEVDPTILDNNGYSHLRDCAQRLLDNIETIYNSSYKDN</sequence>
<evidence type="ECO:0000256" key="1">
    <source>
        <dbReference type="SAM" id="Coils"/>
    </source>
</evidence>